<dbReference type="GO" id="GO:0003677">
    <property type="term" value="F:DNA binding"/>
    <property type="evidence" value="ECO:0007669"/>
    <property type="project" value="UniProtKB-KW"/>
</dbReference>
<dbReference type="SUPFAM" id="SSF46689">
    <property type="entry name" value="Homeodomain-like"/>
    <property type="match status" value="1"/>
</dbReference>
<protein>
    <recommendedName>
        <fullName evidence="7">HTH myb-type domain-containing protein</fullName>
    </recommendedName>
</protein>
<feature type="compositionally biased region" description="Basic residues" evidence="6">
    <location>
        <begin position="205"/>
        <end position="219"/>
    </location>
</feature>
<dbReference type="NCBIfam" id="TIGR01557">
    <property type="entry name" value="myb_SHAQKYF"/>
    <property type="match status" value="1"/>
</dbReference>
<gene>
    <name evidence="8" type="primary">LOC103640508</name>
</gene>
<dbReference type="GO" id="GO:0003700">
    <property type="term" value="F:DNA-binding transcription factor activity"/>
    <property type="evidence" value="ECO:0007669"/>
    <property type="project" value="InterPro"/>
</dbReference>
<evidence type="ECO:0000256" key="2">
    <source>
        <dbReference type="ARBA" id="ARBA00023015"/>
    </source>
</evidence>
<dbReference type="Pfam" id="PF26575">
    <property type="entry name" value="HHO5_N"/>
    <property type="match status" value="1"/>
</dbReference>
<sequence length="415" mass="43651">MMAGNEDQLRAVAARAVTDSLRAAASRCSAADRAARFRDCVRSLEAEKAKMEVFRRELPISVHLVADVIDWLKEELAQHRRRPSDLFAPPAPPPPAKDGAVLADADANDKRSWMSSVQLWSCGSHDDSTANTNGAAAAAHKVSSAFVALAASPPAPTLARPSGDAAGKPGASASAMPVADLSLSSPAAAASPSAASSAVTDAAGAHRRQHAQQRKARRCWSPGLHRRFVAALQRLGGAQVATPKQIRELMKVDGLTNDEVKSHLQAAHAARVVGRRRPARGRAVVVGAGAAVHDVAAQHVAVAVAVRVAAGAAAAGGVEQGHVGHRRGQLRRRRRGPGRPVGELRLGDAAARDEGVVVLMILVLGRDHNSQQYRRRCGVGHGTEDNCGRGGIFCTGVEMISFFPLPFFSGRGRRM</sequence>
<dbReference type="InterPro" id="IPR058673">
    <property type="entry name" value="HHO5-like_N"/>
</dbReference>
<dbReference type="InterPro" id="IPR017930">
    <property type="entry name" value="Myb_dom"/>
</dbReference>
<keyword evidence="2" id="KW-0805">Transcription regulation</keyword>
<dbReference type="AlphaFoldDB" id="A0A804LR82"/>
<keyword evidence="4" id="KW-0804">Transcription</keyword>
<dbReference type="InterPro" id="IPR006447">
    <property type="entry name" value="Myb_dom_plants"/>
</dbReference>
<reference evidence="8" key="3">
    <citation type="submission" date="2021-05" db="UniProtKB">
        <authorList>
            <consortium name="EnsemblPlants"/>
        </authorList>
    </citation>
    <scope>IDENTIFICATION</scope>
    <source>
        <strain evidence="8">cv. B73</strain>
    </source>
</reference>
<reference evidence="8" key="2">
    <citation type="submission" date="2019-07" db="EMBL/GenBank/DDBJ databases">
        <authorList>
            <person name="Seetharam A."/>
            <person name="Woodhouse M."/>
            <person name="Cannon E."/>
        </authorList>
    </citation>
    <scope>NUCLEOTIDE SEQUENCE [LARGE SCALE GENOMIC DNA]</scope>
    <source>
        <strain evidence="8">cv. B73</strain>
    </source>
</reference>
<feature type="compositionally biased region" description="Basic residues" evidence="6">
    <location>
        <begin position="323"/>
        <end position="337"/>
    </location>
</feature>
<dbReference type="PANTHER" id="PTHR31003:SF45">
    <property type="entry name" value="MYB-LIKE DNA-BINDING DOMAIN, SHAQKYF CLASS FAMILY PROTEIN, EXPRESSED"/>
    <property type="match status" value="1"/>
</dbReference>
<evidence type="ECO:0000256" key="5">
    <source>
        <dbReference type="ARBA" id="ARBA00023242"/>
    </source>
</evidence>
<dbReference type="Proteomes" id="UP000007305">
    <property type="component" value="Chromosome 1"/>
</dbReference>
<feature type="domain" description="HTH myb-type" evidence="7">
    <location>
        <begin position="212"/>
        <end position="272"/>
    </location>
</feature>
<reference evidence="9" key="1">
    <citation type="submission" date="2015-12" db="EMBL/GenBank/DDBJ databases">
        <title>Update maize B73 reference genome by single molecule sequencing technologies.</title>
        <authorList>
            <consortium name="Maize Genome Sequencing Project"/>
            <person name="Ware D."/>
        </authorList>
    </citation>
    <scope>NUCLEOTIDE SEQUENCE [LARGE SCALE GENOMIC DNA]</scope>
    <source>
        <strain evidence="9">cv. B73</strain>
    </source>
</reference>
<keyword evidence="5" id="KW-0539">Nucleus</keyword>
<feature type="region of interest" description="Disordered" evidence="6">
    <location>
        <begin position="154"/>
        <end position="173"/>
    </location>
</feature>
<comment type="subcellular location">
    <subcellularLocation>
        <location evidence="1">Nucleus</location>
    </subcellularLocation>
</comment>
<evidence type="ECO:0000256" key="6">
    <source>
        <dbReference type="SAM" id="MobiDB-lite"/>
    </source>
</evidence>
<feature type="region of interest" description="Disordered" evidence="6">
    <location>
        <begin position="198"/>
        <end position="219"/>
    </location>
</feature>
<dbReference type="GO" id="GO:0005634">
    <property type="term" value="C:nucleus"/>
    <property type="evidence" value="ECO:0007669"/>
    <property type="project" value="UniProtKB-SubCell"/>
</dbReference>
<evidence type="ECO:0000256" key="3">
    <source>
        <dbReference type="ARBA" id="ARBA00023125"/>
    </source>
</evidence>
<dbReference type="Gene3D" id="1.10.10.60">
    <property type="entry name" value="Homeodomain-like"/>
    <property type="match status" value="1"/>
</dbReference>
<feature type="region of interest" description="Disordered" evidence="6">
    <location>
        <begin position="321"/>
        <end position="343"/>
    </location>
</feature>
<name>A0A804LR82_MAIZE</name>
<evidence type="ECO:0000256" key="4">
    <source>
        <dbReference type="ARBA" id="ARBA00023163"/>
    </source>
</evidence>
<evidence type="ECO:0000313" key="9">
    <source>
        <dbReference type="Proteomes" id="UP000007305"/>
    </source>
</evidence>
<dbReference type="InParanoid" id="A0A804LR82"/>
<dbReference type="FunCoup" id="A0A804LR82">
    <property type="interactions" value="3"/>
</dbReference>
<dbReference type="InterPro" id="IPR009057">
    <property type="entry name" value="Homeodomain-like_sf"/>
</dbReference>
<feature type="region of interest" description="Disordered" evidence="6">
    <location>
        <begin position="80"/>
        <end position="100"/>
    </location>
</feature>
<dbReference type="PROSITE" id="PS51294">
    <property type="entry name" value="HTH_MYB"/>
    <property type="match status" value="1"/>
</dbReference>
<dbReference type="InterPro" id="IPR044787">
    <property type="entry name" value="HHO5-like"/>
</dbReference>
<proteinExistence type="predicted"/>
<accession>A0A804LR82</accession>
<keyword evidence="3" id="KW-0238">DNA-binding</keyword>
<dbReference type="EnsemblPlants" id="Zm00001eb030400_T001">
    <property type="protein sequence ID" value="Zm00001eb030400_P001"/>
    <property type="gene ID" value="Zm00001eb030400"/>
</dbReference>
<evidence type="ECO:0000256" key="1">
    <source>
        <dbReference type="ARBA" id="ARBA00004123"/>
    </source>
</evidence>
<evidence type="ECO:0000313" key="8">
    <source>
        <dbReference type="EnsemblPlants" id="Zm00001eb030400_P001"/>
    </source>
</evidence>
<organism evidence="8 9">
    <name type="scientific">Zea mays</name>
    <name type="common">Maize</name>
    <dbReference type="NCBI Taxonomy" id="4577"/>
    <lineage>
        <taxon>Eukaryota</taxon>
        <taxon>Viridiplantae</taxon>
        <taxon>Streptophyta</taxon>
        <taxon>Embryophyta</taxon>
        <taxon>Tracheophyta</taxon>
        <taxon>Spermatophyta</taxon>
        <taxon>Magnoliopsida</taxon>
        <taxon>Liliopsida</taxon>
        <taxon>Poales</taxon>
        <taxon>Poaceae</taxon>
        <taxon>PACMAD clade</taxon>
        <taxon>Panicoideae</taxon>
        <taxon>Andropogonodae</taxon>
        <taxon>Andropogoneae</taxon>
        <taxon>Tripsacinae</taxon>
        <taxon>Zea</taxon>
    </lineage>
</organism>
<dbReference type="PANTHER" id="PTHR31003">
    <property type="entry name" value="MYB FAMILY TRANSCRIPTION FACTOR"/>
    <property type="match status" value="1"/>
</dbReference>
<evidence type="ECO:0000259" key="7">
    <source>
        <dbReference type="PROSITE" id="PS51294"/>
    </source>
</evidence>
<dbReference type="Gramene" id="Zm00001eb030400_T001">
    <property type="protein sequence ID" value="Zm00001eb030400_P001"/>
    <property type="gene ID" value="Zm00001eb030400"/>
</dbReference>
<keyword evidence="9" id="KW-1185">Reference proteome</keyword>